<evidence type="ECO:0000256" key="7">
    <source>
        <dbReference type="ARBA" id="ARBA00022801"/>
    </source>
</evidence>
<dbReference type="PROSITE" id="PS50275">
    <property type="entry name" value="SAC"/>
    <property type="match status" value="1"/>
</dbReference>
<keyword evidence="8" id="KW-0653">Protein transport</keyword>
<organism evidence="10 11">
    <name type="scientific">Diutina rugosa</name>
    <name type="common">Yeast</name>
    <name type="synonym">Candida rugosa</name>
    <dbReference type="NCBI Taxonomy" id="5481"/>
    <lineage>
        <taxon>Eukaryota</taxon>
        <taxon>Fungi</taxon>
        <taxon>Dikarya</taxon>
        <taxon>Ascomycota</taxon>
        <taxon>Saccharomycotina</taxon>
        <taxon>Pichiomycetes</taxon>
        <taxon>Debaryomycetaceae</taxon>
        <taxon>Diutina</taxon>
    </lineage>
</organism>
<dbReference type="OrthoDB" id="405996at2759"/>
<keyword evidence="6" id="KW-0963">Cytoplasm</keyword>
<comment type="similarity">
    <text evidence="3">In the central section; belongs to the inositol 1,4,5-trisphosphate 5-phosphatase family.</text>
</comment>
<dbReference type="GO" id="GO:0015031">
    <property type="term" value="P:protein transport"/>
    <property type="evidence" value="ECO:0007669"/>
    <property type="project" value="UniProtKB-KW"/>
</dbReference>
<evidence type="ECO:0000256" key="3">
    <source>
        <dbReference type="ARBA" id="ARBA00009678"/>
    </source>
</evidence>
<dbReference type="VEuPathDB" id="FungiDB:DIURU_001650"/>
<dbReference type="GeneID" id="54780303"/>
<evidence type="ECO:0000256" key="4">
    <source>
        <dbReference type="ARBA" id="ARBA00013044"/>
    </source>
</evidence>
<dbReference type="EC" id="3.1.3.36" evidence="4"/>
<dbReference type="FunFam" id="3.60.10.10:FF:000029">
    <property type="entry name" value="Inositol polyphosphate 5-phosphatase"/>
    <property type="match status" value="1"/>
</dbReference>
<accession>A0A642UTR0</accession>
<keyword evidence="5" id="KW-0813">Transport</keyword>
<comment type="caution">
    <text evidence="10">The sequence shown here is derived from an EMBL/GenBank/DDBJ whole genome shotgun (WGS) entry which is preliminary data.</text>
</comment>
<dbReference type="PANTHER" id="PTHR11200:SF269">
    <property type="entry name" value="PHOSPHATIDYLINOSITOL 4,5-BISPHOSPHATE 5-PHOSPHATASE INP51"/>
    <property type="match status" value="1"/>
</dbReference>
<dbReference type="GO" id="GO:0005737">
    <property type="term" value="C:cytoplasm"/>
    <property type="evidence" value="ECO:0007669"/>
    <property type="project" value="UniProtKB-SubCell"/>
</dbReference>
<sequence>MKLYLNERPRAFIVVSGNMALVLRHPFPKYVNKSYRNQRDNTPADPNHIDSNVSKVIVEFVNREFIDLSKYKDITPRNGKLLGFLGLLNIKKHVFIGFITQEKFVASPVLDEHVNQIQGVEFFCLNSDAFDHENFNMIHQDEFGQPIQPQYRDKAGSVRKLLSDGSFYYSRQFDITSNLQERGIDAKPSFTLYADTANCRNFWWNKFMNRELVEFRNKLSSDEQHLFDSLGFLVTVTRGYARSLNTVIGDQQALITLISKQGCSKKGPIFGSWGCDDDGNVANYLESEIIVYTEKFILAWVVIRGNVPLFYSIETSTMKRNLITTQRIKKLNLDRSFDVCHHACSRHFEKLSNTFGEVHVLNVISPSTQKSYKLELRDEFKQHVGYLNHDKLREFGAATELTKQGSTDIEVDALKTHAPYVVNYTEIPVSSSIIRKYGYSTSTPFELVPLFERDMIDFGALFYSQPSQEFIGKQLGVFRVTSYNSMDKSNFVEKMLGQSVLELAFEDLGITIDSDILIKHAQLWQEHNEYIDKIITSFSSGTDKIHHQSHKHISSVKSHFKKKLPISTKTMSSNELAMLKLLGRLQEQVTVTLHNPIHDYVDKELKRYQSRYSYYKDIYLFCSTFNVNGTCYDGPLDEWLFPPKYHIDRSYDIVFIGIQEIIELSAGKMVNVDARNKRFWEKHIKKTLDKCNPENCTYVSLWSGQMGGIALFLFVKNSEVKNIHNVEGCFKKTGLGGMSANKGGVGISFNFSNTHVCFVSAHLAAGHSNVVERHHNYKTLAKGIQFSKNRKVRDHDVVVWLGDFNYRINLSNEDTKRLIKKMDYSKLFEFDQLNQEMANGESFPFYNEMEIKFPPTYKFDNGTNRYDTSEKNRIPAWTDRIVSLSKELRVKQLAYDCDPELMFSDHRPVYALFNLSVNVINETTKKAIYKELLDSFRQKHGGIEDILTDTNMMYLFEDSLPPPSSEKTKWWLEGHKAVKIVIPELQNPNMVMNPSHPINPFEAAVEPEFIDKFLL</sequence>
<dbReference type="Pfam" id="PF02383">
    <property type="entry name" value="Syja_N"/>
    <property type="match status" value="1"/>
</dbReference>
<dbReference type="RefSeq" id="XP_034013608.1">
    <property type="nucleotide sequence ID" value="XM_034154217.1"/>
</dbReference>
<dbReference type="Pfam" id="PF22669">
    <property type="entry name" value="Exo_endo_phos2"/>
    <property type="match status" value="1"/>
</dbReference>
<name>A0A642UTR0_DIURU</name>
<evidence type="ECO:0000256" key="6">
    <source>
        <dbReference type="ARBA" id="ARBA00022490"/>
    </source>
</evidence>
<comment type="similarity">
    <text evidence="2">Belongs to the synaptojanin family.</text>
</comment>
<dbReference type="EMBL" id="SWFT01000050">
    <property type="protein sequence ID" value="KAA8905222.1"/>
    <property type="molecule type" value="Genomic_DNA"/>
</dbReference>
<dbReference type="GO" id="GO:0046856">
    <property type="term" value="P:phosphatidylinositol dephosphorylation"/>
    <property type="evidence" value="ECO:0007669"/>
    <property type="project" value="InterPro"/>
</dbReference>
<feature type="domain" description="SAC" evidence="9">
    <location>
        <begin position="158"/>
        <end position="537"/>
    </location>
</feature>
<keyword evidence="7" id="KW-0378">Hydrolase</keyword>
<dbReference type="GO" id="GO:0004439">
    <property type="term" value="F:phosphatidylinositol-4,5-bisphosphate 5-phosphatase activity"/>
    <property type="evidence" value="ECO:0007669"/>
    <property type="project" value="UniProtKB-EC"/>
</dbReference>
<dbReference type="InterPro" id="IPR046985">
    <property type="entry name" value="IP5"/>
</dbReference>
<dbReference type="InterPro" id="IPR036691">
    <property type="entry name" value="Endo/exonu/phosph_ase_sf"/>
</dbReference>
<protein>
    <recommendedName>
        <fullName evidence="4">phosphoinositide 5-phosphatase</fullName>
        <ecNumber evidence="4">3.1.3.36</ecNumber>
    </recommendedName>
</protein>
<dbReference type="GO" id="GO:0043813">
    <property type="term" value="F:phosphatidylinositol-3,5-bisphosphate 5-phosphatase activity"/>
    <property type="evidence" value="ECO:0007669"/>
    <property type="project" value="TreeGrafter"/>
</dbReference>
<evidence type="ECO:0000313" key="11">
    <source>
        <dbReference type="Proteomes" id="UP000449547"/>
    </source>
</evidence>
<evidence type="ECO:0000259" key="9">
    <source>
        <dbReference type="PROSITE" id="PS50275"/>
    </source>
</evidence>
<dbReference type="GO" id="GO:0016020">
    <property type="term" value="C:membrane"/>
    <property type="evidence" value="ECO:0007669"/>
    <property type="project" value="TreeGrafter"/>
</dbReference>
<evidence type="ECO:0000313" key="10">
    <source>
        <dbReference type="EMBL" id="KAA8905222.1"/>
    </source>
</evidence>
<proteinExistence type="inferred from homology"/>
<dbReference type="SMART" id="SM00128">
    <property type="entry name" value="IPPc"/>
    <property type="match status" value="1"/>
</dbReference>
<evidence type="ECO:0000256" key="2">
    <source>
        <dbReference type="ARBA" id="ARBA00008943"/>
    </source>
</evidence>
<dbReference type="InterPro" id="IPR000300">
    <property type="entry name" value="IPPc"/>
</dbReference>
<keyword evidence="11" id="KW-1185">Reference proteome</keyword>
<evidence type="ECO:0000256" key="5">
    <source>
        <dbReference type="ARBA" id="ARBA00022448"/>
    </source>
</evidence>
<dbReference type="AlphaFoldDB" id="A0A642UTR0"/>
<comment type="subcellular location">
    <subcellularLocation>
        <location evidence="1">Cytoplasm</location>
    </subcellularLocation>
</comment>
<dbReference type="Proteomes" id="UP000449547">
    <property type="component" value="Unassembled WGS sequence"/>
</dbReference>
<reference evidence="10 11" key="1">
    <citation type="submission" date="2019-07" db="EMBL/GenBank/DDBJ databases">
        <title>Genome assembly of two rare yeast pathogens: Diutina rugosa and Trichomonascus ciferrii.</title>
        <authorList>
            <person name="Mixao V."/>
            <person name="Saus E."/>
            <person name="Hansen A."/>
            <person name="Lass-Flor C."/>
            <person name="Gabaldon T."/>
        </authorList>
    </citation>
    <scope>NUCLEOTIDE SEQUENCE [LARGE SCALE GENOMIC DNA]</scope>
    <source>
        <strain evidence="10 11">CBS 613</strain>
    </source>
</reference>
<evidence type="ECO:0000256" key="1">
    <source>
        <dbReference type="ARBA" id="ARBA00004496"/>
    </source>
</evidence>
<dbReference type="PANTHER" id="PTHR11200">
    <property type="entry name" value="INOSITOL 5-PHOSPHATASE"/>
    <property type="match status" value="1"/>
</dbReference>
<dbReference type="InterPro" id="IPR002013">
    <property type="entry name" value="SAC_dom"/>
</dbReference>
<evidence type="ECO:0000256" key="8">
    <source>
        <dbReference type="ARBA" id="ARBA00022927"/>
    </source>
</evidence>
<dbReference type="SUPFAM" id="SSF56219">
    <property type="entry name" value="DNase I-like"/>
    <property type="match status" value="1"/>
</dbReference>
<dbReference type="Gene3D" id="3.60.10.10">
    <property type="entry name" value="Endonuclease/exonuclease/phosphatase"/>
    <property type="match status" value="1"/>
</dbReference>
<gene>
    <name evidence="10" type="ORF">DIURU_001650</name>
</gene>
<dbReference type="OMA" id="KWWIGNG"/>